<reference evidence="2 3" key="1">
    <citation type="submission" date="2024-02" db="EMBL/GenBank/DDBJ databases">
        <title>High-quality chromosome-scale genome assembly of Pensacola bahiagrass (Paspalum notatum Flugge var. saurae).</title>
        <authorList>
            <person name="Vega J.M."/>
            <person name="Podio M."/>
            <person name="Orjuela J."/>
            <person name="Siena L.A."/>
            <person name="Pessino S.C."/>
            <person name="Combes M.C."/>
            <person name="Mariac C."/>
            <person name="Albertini E."/>
            <person name="Pupilli F."/>
            <person name="Ortiz J.P.A."/>
            <person name="Leblanc O."/>
        </authorList>
    </citation>
    <scope>NUCLEOTIDE SEQUENCE [LARGE SCALE GENOMIC DNA]</scope>
    <source>
        <strain evidence="2">R1</strain>
        <tissue evidence="2">Leaf</tissue>
    </source>
</reference>
<dbReference type="EMBL" id="CP144752">
    <property type="protein sequence ID" value="WVZ89394.1"/>
    <property type="molecule type" value="Genomic_DNA"/>
</dbReference>
<evidence type="ECO:0000313" key="3">
    <source>
        <dbReference type="Proteomes" id="UP001341281"/>
    </source>
</evidence>
<feature type="chain" id="PRO_5043038049" description="Secreted protein" evidence="1">
    <location>
        <begin position="21"/>
        <end position="123"/>
    </location>
</feature>
<feature type="signal peptide" evidence="1">
    <location>
        <begin position="1"/>
        <end position="20"/>
    </location>
</feature>
<keyword evidence="3" id="KW-1185">Reference proteome</keyword>
<evidence type="ECO:0008006" key="4">
    <source>
        <dbReference type="Google" id="ProtNLM"/>
    </source>
</evidence>
<gene>
    <name evidence="2" type="ORF">U9M48_035809</name>
</gene>
<evidence type="ECO:0000256" key="1">
    <source>
        <dbReference type="SAM" id="SignalP"/>
    </source>
</evidence>
<evidence type="ECO:0000313" key="2">
    <source>
        <dbReference type="EMBL" id="WVZ89394.1"/>
    </source>
</evidence>
<sequence>MCGVVLHKLFILFCFQHLNAPRIGHYLSICFLSFRCSDLHAMGIATFHPSVGSLAMPFRLHSLATICTCISSHNDVWLPHINTTFVLPCKGSSVYKMIARQAANSDAGISGNDDIVLNFSVFD</sequence>
<protein>
    <recommendedName>
        <fullName evidence="4">Secreted protein</fullName>
    </recommendedName>
</protein>
<keyword evidence="1" id="KW-0732">Signal</keyword>
<accession>A0AAQ3UHS1</accession>
<proteinExistence type="predicted"/>
<name>A0AAQ3UHS1_PASNO</name>
<organism evidence="2 3">
    <name type="scientific">Paspalum notatum var. saurae</name>
    <dbReference type="NCBI Taxonomy" id="547442"/>
    <lineage>
        <taxon>Eukaryota</taxon>
        <taxon>Viridiplantae</taxon>
        <taxon>Streptophyta</taxon>
        <taxon>Embryophyta</taxon>
        <taxon>Tracheophyta</taxon>
        <taxon>Spermatophyta</taxon>
        <taxon>Magnoliopsida</taxon>
        <taxon>Liliopsida</taxon>
        <taxon>Poales</taxon>
        <taxon>Poaceae</taxon>
        <taxon>PACMAD clade</taxon>
        <taxon>Panicoideae</taxon>
        <taxon>Andropogonodae</taxon>
        <taxon>Paspaleae</taxon>
        <taxon>Paspalinae</taxon>
        <taxon>Paspalum</taxon>
    </lineage>
</organism>
<dbReference type="Proteomes" id="UP001341281">
    <property type="component" value="Chromosome 08"/>
</dbReference>
<dbReference type="AlphaFoldDB" id="A0AAQ3UHS1"/>